<evidence type="ECO:0000256" key="3">
    <source>
        <dbReference type="ARBA" id="ARBA00007921"/>
    </source>
</evidence>
<accession>A0A9Q1AST8</accession>
<dbReference type="FunFam" id="3.30.300.20:FF:000016">
    <property type="entry name" value="GTPase Era, mitochondrial isoform 1"/>
    <property type="match status" value="1"/>
</dbReference>
<feature type="region of interest" description="G2" evidence="16">
    <location>
        <begin position="142"/>
        <end position="146"/>
    </location>
</feature>
<evidence type="ECO:0000256" key="2">
    <source>
        <dbReference type="ARBA" id="ARBA00004637"/>
    </source>
</evidence>
<dbReference type="PANTHER" id="PTHR42698:SF1">
    <property type="entry name" value="GTPASE ERA, MITOCHONDRIAL"/>
    <property type="match status" value="1"/>
</dbReference>
<evidence type="ECO:0000256" key="6">
    <source>
        <dbReference type="ARBA" id="ARBA00022730"/>
    </source>
</evidence>
<dbReference type="PANTHER" id="PTHR42698">
    <property type="entry name" value="GTPASE ERA"/>
    <property type="match status" value="1"/>
</dbReference>
<dbReference type="CDD" id="cd22534">
    <property type="entry name" value="KH-II_Era"/>
    <property type="match status" value="1"/>
</dbReference>
<keyword evidence="20" id="KW-1185">Reference proteome</keyword>
<feature type="region of interest" description="G4" evidence="16">
    <location>
        <begin position="232"/>
        <end position="235"/>
    </location>
</feature>
<evidence type="ECO:0000256" key="10">
    <source>
        <dbReference type="ARBA" id="ARBA00022946"/>
    </source>
</evidence>
<protein>
    <recommendedName>
        <fullName evidence="4">GTPase Era, mitochondrial</fullName>
    </recommendedName>
    <alternativeName>
        <fullName evidence="15">ERA-like protein 1</fullName>
    </alternativeName>
</protein>
<keyword evidence="8" id="KW-0999">Mitochondrion inner membrane</keyword>
<dbReference type="InterPro" id="IPR004044">
    <property type="entry name" value="KH_dom_type_2"/>
</dbReference>
<dbReference type="EMBL" id="JAPFRF010000017">
    <property type="protein sequence ID" value="KAJ7309086.1"/>
    <property type="molecule type" value="Genomic_DNA"/>
</dbReference>
<dbReference type="NCBIfam" id="TIGR00231">
    <property type="entry name" value="small_GTP"/>
    <property type="match status" value="1"/>
</dbReference>
<feature type="region of interest" description="G3" evidence="16">
    <location>
        <begin position="163"/>
        <end position="166"/>
    </location>
</feature>
<evidence type="ECO:0000256" key="7">
    <source>
        <dbReference type="ARBA" id="ARBA00022741"/>
    </source>
</evidence>
<dbReference type="InterPro" id="IPR005225">
    <property type="entry name" value="Small_GTP-bd"/>
</dbReference>
<dbReference type="PROSITE" id="PS51713">
    <property type="entry name" value="G_ERA"/>
    <property type="match status" value="1"/>
</dbReference>
<keyword evidence="6" id="KW-0699">rRNA-binding</keyword>
<comment type="function">
    <text evidence="14">Probable GTPase that plays a role in the mitochondrial ribosomal small subunit assembly. Specifically binds the 12S mitochondrial rRNA (12S mt-rRNA) to a 33 nucleotide section delineating the 3' terminal stem-loop region. May act as a chaperone that protects the 12S mt-rRNA on the 28S mitoribosomal subunit during ribosomal small subunit assembly.</text>
</comment>
<evidence type="ECO:0000313" key="20">
    <source>
        <dbReference type="Proteomes" id="UP001142489"/>
    </source>
</evidence>
<dbReference type="Pfam" id="PF01926">
    <property type="entry name" value="MMR_HSR1"/>
    <property type="match status" value="1"/>
</dbReference>
<dbReference type="CDD" id="cd04163">
    <property type="entry name" value="Era"/>
    <property type="match status" value="1"/>
</dbReference>
<evidence type="ECO:0000256" key="4">
    <source>
        <dbReference type="ARBA" id="ARBA00019149"/>
    </source>
</evidence>
<dbReference type="AlphaFoldDB" id="A0A9Q1AST8"/>
<dbReference type="GO" id="GO:0019843">
    <property type="term" value="F:rRNA binding"/>
    <property type="evidence" value="ECO:0007669"/>
    <property type="project" value="UniProtKB-KW"/>
</dbReference>
<comment type="caution">
    <text evidence="19">The sequence shown here is derived from an EMBL/GenBank/DDBJ whole genome shotgun (WGS) entry which is preliminary data.</text>
</comment>
<dbReference type="GO" id="GO:0043024">
    <property type="term" value="F:ribosomal small subunit binding"/>
    <property type="evidence" value="ECO:0007669"/>
    <property type="project" value="TreeGrafter"/>
</dbReference>
<dbReference type="InterPro" id="IPR027417">
    <property type="entry name" value="P-loop_NTPase"/>
</dbReference>
<feature type="domain" description="Era-type G" evidence="18">
    <location>
        <begin position="108"/>
        <end position="354"/>
    </location>
</feature>
<name>A0A9Q1AST8_9SAUR</name>
<reference evidence="19" key="1">
    <citation type="journal article" date="2023" name="DNA Res.">
        <title>Chromosome-level genome assembly of Phrynocephalus forsythii using third-generation DNA sequencing and Hi-C analysis.</title>
        <authorList>
            <person name="Qi Y."/>
            <person name="Zhao W."/>
            <person name="Zhao Y."/>
            <person name="Niu C."/>
            <person name="Cao S."/>
            <person name="Zhang Y."/>
        </authorList>
    </citation>
    <scope>NUCLEOTIDE SEQUENCE</scope>
    <source>
        <tissue evidence="19">Muscle</tissue>
    </source>
</reference>
<keyword evidence="10" id="KW-0809">Transit peptide</keyword>
<dbReference type="HAMAP" id="MF_00367">
    <property type="entry name" value="GTPase_Era"/>
    <property type="match status" value="1"/>
</dbReference>
<dbReference type="FunFam" id="3.40.50.300:FF:002220">
    <property type="entry name" value="GTPase Era, mitochondrial"/>
    <property type="match status" value="1"/>
</dbReference>
<dbReference type="Gene3D" id="3.30.300.20">
    <property type="match status" value="1"/>
</dbReference>
<dbReference type="OrthoDB" id="8954335at2759"/>
<dbReference type="PRINTS" id="PR00326">
    <property type="entry name" value="GTP1OBG"/>
</dbReference>
<feature type="region of interest" description="G1" evidence="16">
    <location>
        <begin position="116"/>
        <end position="123"/>
    </location>
</feature>
<evidence type="ECO:0000256" key="15">
    <source>
        <dbReference type="ARBA" id="ARBA00030975"/>
    </source>
</evidence>
<dbReference type="Pfam" id="PF07650">
    <property type="entry name" value="KH_2"/>
    <property type="match status" value="1"/>
</dbReference>
<evidence type="ECO:0000256" key="9">
    <source>
        <dbReference type="ARBA" id="ARBA00022884"/>
    </source>
</evidence>
<comment type="subcellular location">
    <subcellularLocation>
        <location evidence="2">Mitochondrion inner membrane</location>
        <topology evidence="2">Peripheral membrane protein</topology>
    </subcellularLocation>
    <subcellularLocation>
        <location evidence="1">Mitochondrion matrix</location>
    </subcellularLocation>
</comment>
<dbReference type="Gene3D" id="3.40.50.300">
    <property type="entry name" value="P-loop containing nucleotide triphosphate hydrolases"/>
    <property type="match status" value="1"/>
</dbReference>
<keyword evidence="11" id="KW-0496">Mitochondrion</keyword>
<proteinExistence type="inferred from homology"/>
<evidence type="ECO:0000313" key="19">
    <source>
        <dbReference type="EMBL" id="KAJ7309086.1"/>
    </source>
</evidence>
<sequence length="461" mass="50604">MAAAALALGLVRLGSRPLGLAELRAWRAGGAFPGVRSGLGACLLNKASGAPVFLAARSYESDSALVHILGIPKEEKPLVGQHPPPVSAFQDEHKEVLRQNPDQPDNPKVLKIAIIGAPNAGKSTLSNQLLGRKVLPVSQKVHTTRRSALGVLTKDDTQLIILDTPGLTTPMKRKKHHLEDSLLYDPFRTLKKADLVVVLVDVSDPYTQNRLQPQVLRALRSVPETPSVLVLNKVDLLKKRGHLLHLVTKLTEGVVHGKPVRVTSALRARSSPAATWDETLEDYQTSESGAEEPGTDTEAGGDAGEEEGAALQKEPKKKAQIGWPHFQDVFMLAAVHGEEVETLKKYLLQQAKPGPWRFHSEVLTSQSPQEVCDNIIREKLLEYLPEEVPYTVVQEQEVWSEGPGGELVILQNLMVRKKSHMKMLLGHEGEIIKRVAQEAGQDLMNAFLCDVHLKLCVKLQK</sequence>
<feature type="region of interest" description="G5" evidence="16">
    <location>
        <begin position="332"/>
        <end position="334"/>
    </location>
</feature>
<dbReference type="InterPro" id="IPR030388">
    <property type="entry name" value="G_ERA_dom"/>
</dbReference>
<gene>
    <name evidence="19" type="ORF">JRQ81_008396</name>
</gene>
<evidence type="ECO:0000256" key="5">
    <source>
        <dbReference type="ARBA" id="ARBA00022517"/>
    </source>
</evidence>
<dbReference type="SUPFAM" id="SSF54814">
    <property type="entry name" value="Prokaryotic type KH domain (KH-domain type II)"/>
    <property type="match status" value="1"/>
</dbReference>
<keyword evidence="5" id="KW-0690">Ribosome biogenesis</keyword>
<evidence type="ECO:0000256" key="12">
    <source>
        <dbReference type="ARBA" id="ARBA00023134"/>
    </source>
</evidence>
<evidence type="ECO:0000256" key="1">
    <source>
        <dbReference type="ARBA" id="ARBA00004305"/>
    </source>
</evidence>
<evidence type="ECO:0000256" key="17">
    <source>
        <dbReference type="SAM" id="MobiDB-lite"/>
    </source>
</evidence>
<dbReference type="GO" id="GO:0000028">
    <property type="term" value="P:ribosomal small subunit assembly"/>
    <property type="evidence" value="ECO:0007669"/>
    <property type="project" value="TreeGrafter"/>
</dbReference>
<dbReference type="GO" id="GO:0005759">
    <property type="term" value="C:mitochondrial matrix"/>
    <property type="evidence" value="ECO:0007669"/>
    <property type="project" value="UniProtKB-SubCell"/>
</dbReference>
<keyword evidence="12 16" id="KW-0342">GTP-binding</keyword>
<feature type="region of interest" description="Disordered" evidence="17">
    <location>
        <begin position="271"/>
        <end position="317"/>
    </location>
</feature>
<dbReference type="GO" id="GO:0005743">
    <property type="term" value="C:mitochondrial inner membrane"/>
    <property type="evidence" value="ECO:0007669"/>
    <property type="project" value="UniProtKB-SubCell"/>
</dbReference>
<dbReference type="InterPro" id="IPR006073">
    <property type="entry name" value="GTP-bd"/>
</dbReference>
<keyword evidence="13" id="KW-0472">Membrane</keyword>
<keyword evidence="7 16" id="KW-0547">Nucleotide-binding</keyword>
<comment type="similarity">
    <text evidence="3 16">Belongs to the TRAFAC class TrmE-Era-EngA-EngB-Septin-like GTPase superfamily. Era GTPase family.</text>
</comment>
<dbReference type="InterPro" id="IPR015946">
    <property type="entry name" value="KH_dom-like_a/b"/>
</dbReference>
<organism evidence="19 20">
    <name type="scientific">Phrynocephalus forsythii</name>
    <dbReference type="NCBI Taxonomy" id="171643"/>
    <lineage>
        <taxon>Eukaryota</taxon>
        <taxon>Metazoa</taxon>
        <taxon>Chordata</taxon>
        <taxon>Craniata</taxon>
        <taxon>Vertebrata</taxon>
        <taxon>Euteleostomi</taxon>
        <taxon>Lepidosauria</taxon>
        <taxon>Squamata</taxon>
        <taxon>Bifurcata</taxon>
        <taxon>Unidentata</taxon>
        <taxon>Episquamata</taxon>
        <taxon>Toxicofera</taxon>
        <taxon>Iguania</taxon>
        <taxon>Acrodonta</taxon>
        <taxon>Agamidae</taxon>
        <taxon>Agaminae</taxon>
        <taxon>Phrynocephalus</taxon>
    </lineage>
</organism>
<dbReference type="SUPFAM" id="SSF52540">
    <property type="entry name" value="P-loop containing nucleoside triphosphate hydrolases"/>
    <property type="match status" value="1"/>
</dbReference>
<evidence type="ECO:0000256" key="11">
    <source>
        <dbReference type="ARBA" id="ARBA00023128"/>
    </source>
</evidence>
<evidence type="ECO:0000259" key="18">
    <source>
        <dbReference type="PROSITE" id="PS51713"/>
    </source>
</evidence>
<evidence type="ECO:0000256" key="14">
    <source>
        <dbReference type="ARBA" id="ARBA00025227"/>
    </source>
</evidence>
<evidence type="ECO:0000256" key="16">
    <source>
        <dbReference type="PROSITE-ProRule" id="PRU01050"/>
    </source>
</evidence>
<evidence type="ECO:0000256" key="13">
    <source>
        <dbReference type="ARBA" id="ARBA00023136"/>
    </source>
</evidence>
<dbReference type="Proteomes" id="UP001142489">
    <property type="component" value="Unassembled WGS sequence"/>
</dbReference>
<keyword evidence="9" id="KW-0694">RNA-binding</keyword>
<dbReference type="InterPro" id="IPR005662">
    <property type="entry name" value="GTPase_Era-like"/>
</dbReference>
<dbReference type="GO" id="GO:0005525">
    <property type="term" value="F:GTP binding"/>
    <property type="evidence" value="ECO:0007669"/>
    <property type="project" value="UniProtKB-UniRule"/>
</dbReference>
<evidence type="ECO:0000256" key="8">
    <source>
        <dbReference type="ARBA" id="ARBA00022792"/>
    </source>
</evidence>
<dbReference type="InterPro" id="IPR009019">
    <property type="entry name" value="KH_sf_prok-type"/>
</dbReference>